<dbReference type="InterPro" id="IPR036397">
    <property type="entry name" value="RNaseH_sf"/>
</dbReference>
<dbReference type="Gene3D" id="3.30.420.10">
    <property type="entry name" value="Ribonuclease H-like superfamily/Ribonuclease H"/>
    <property type="match status" value="1"/>
</dbReference>
<dbReference type="GO" id="GO:0003887">
    <property type="term" value="F:DNA-directed DNA polymerase activity"/>
    <property type="evidence" value="ECO:0007669"/>
    <property type="project" value="UniProtKB-KW"/>
</dbReference>
<proteinExistence type="predicted"/>
<dbReference type="InterPro" id="IPR001584">
    <property type="entry name" value="Integrase_cat-core"/>
</dbReference>
<keyword evidence="10" id="KW-0695">RNA-directed DNA polymerase</keyword>
<dbReference type="InterPro" id="IPR012337">
    <property type="entry name" value="RNaseH-like_sf"/>
</dbReference>
<keyword evidence="6" id="KW-0378">Hydrolase</keyword>
<evidence type="ECO:0000256" key="11">
    <source>
        <dbReference type="ARBA" id="ARBA00022932"/>
    </source>
</evidence>
<dbReference type="SUPFAM" id="SSF53098">
    <property type="entry name" value="Ribonuclease H-like"/>
    <property type="match status" value="1"/>
</dbReference>
<name>A0A9Q3K6K3_9BASI</name>
<keyword evidence="9" id="KW-0229">DNA integration</keyword>
<accession>A0A9Q3K6K3</accession>
<keyword evidence="1" id="KW-0815">Transposition</keyword>
<evidence type="ECO:0000313" key="17">
    <source>
        <dbReference type="Proteomes" id="UP000765509"/>
    </source>
</evidence>
<dbReference type="GO" id="GO:0046872">
    <property type="term" value="F:metal ion binding"/>
    <property type="evidence" value="ECO:0007669"/>
    <property type="project" value="UniProtKB-KW"/>
</dbReference>
<keyword evidence="8" id="KW-0694">RNA-binding</keyword>
<dbReference type="GO" id="GO:0015074">
    <property type="term" value="P:DNA integration"/>
    <property type="evidence" value="ECO:0007669"/>
    <property type="project" value="UniProtKB-KW"/>
</dbReference>
<dbReference type="PROSITE" id="PS50994">
    <property type="entry name" value="INTEGRASE"/>
    <property type="match status" value="1"/>
</dbReference>
<dbReference type="Proteomes" id="UP000765509">
    <property type="component" value="Unassembled WGS sequence"/>
</dbReference>
<evidence type="ECO:0000256" key="2">
    <source>
        <dbReference type="ARBA" id="ARBA00022695"/>
    </source>
</evidence>
<keyword evidence="2" id="KW-0548">Nucleotidyltransferase</keyword>
<evidence type="ECO:0000256" key="12">
    <source>
        <dbReference type="ARBA" id="ARBA00023172"/>
    </source>
</evidence>
<keyword evidence="11" id="KW-0239">DNA-directed DNA polymerase</keyword>
<reference evidence="16" key="1">
    <citation type="submission" date="2021-03" db="EMBL/GenBank/DDBJ databases">
        <title>Draft genome sequence of rust myrtle Austropuccinia psidii MF-1, a brazilian biotype.</title>
        <authorList>
            <person name="Quecine M.C."/>
            <person name="Pachon D.M.R."/>
            <person name="Bonatelli M.L."/>
            <person name="Correr F.H."/>
            <person name="Franceschini L.M."/>
            <person name="Leite T.F."/>
            <person name="Margarido G.R.A."/>
            <person name="Almeida C.A."/>
            <person name="Ferrarezi J.A."/>
            <person name="Labate C.A."/>
        </authorList>
    </citation>
    <scope>NUCLEOTIDE SEQUENCE</scope>
    <source>
        <strain evidence="16">MF-1</strain>
    </source>
</reference>
<comment type="catalytic activity">
    <reaction evidence="14">
        <text>DNA(n) + a 2'-deoxyribonucleoside 5'-triphosphate = DNA(n+1) + diphosphate</text>
        <dbReference type="Rhea" id="RHEA:22508"/>
        <dbReference type="Rhea" id="RHEA-COMP:17339"/>
        <dbReference type="Rhea" id="RHEA-COMP:17340"/>
        <dbReference type="ChEBI" id="CHEBI:33019"/>
        <dbReference type="ChEBI" id="CHEBI:61560"/>
        <dbReference type="ChEBI" id="CHEBI:173112"/>
        <dbReference type="EC" id="2.7.7.7"/>
    </reaction>
</comment>
<evidence type="ECO:0000256" key="4">
    <source>
        <dbReference type="ARBA" id="ARBA00022723"/>
    </source>
</evidence>
<comment type="caution">
    <text evidence="16">The sequence shown here is derived from an EMBL/GenBank/DDBJ whole genome shotgun (WGS) entry which is preliminary data.</text>
</comment>
<evidence type="ECO:0000256" key="8">
    <source>
        <dbReference type="ARBA" id="ARBA00022884"/>
    </source>
</evidence>
<dbReference type="EMBL" id="AVOT02092857">
    <property type="protein sequence ID" value="MBW0573805.1"/>
    <property type="molecule type" value="Genomic_DNA"/>
</dbReference>
<protein>
    <recommendedName>
        <fullName evidence="15">Integrase catalytic domain-containing protein</fullName>
    </recommendedName>
</protein>
<keyword evidence="3" id="KW-0540">Nuclease</keyword>
<dbReference type="PANTHER" id="PTHR42648:SF11">
    <property type="entry name" value="TRANSPOSON TY4-P GAG-POL POLYPROTEIN"/>
    <property type="match status" value="1"/>
</dbReference>
<dbReference type="GO" id="GO:0006310">
    <property type="term" value="P:DNA recombination"/>
    <property type="evidence" value="ECO:0007669"/>
    <property type="project" value="UniProtKB-KW"/>
</dbReference>
<sequence>MDICGPISPLSHGQNKYIFQLIDGYSCMRFIFLLKSKSESFDKFVEFQRLAENQTGRQMKIVVSDNGGEFVNSKFKELFSRQGIIHQPTAPYTPQQNPISEHGNCTLFEKVRVMLQDYQVPSEWWGEAIRIKPNWFF</sequence>
<comment type="catalytic activity">
    <reaction evidence="13">
        <text>DNA(n) + a 2'-deoxyribonucleoside 5'-triphosphate = DNA(n+1) + diphosphate</text>
        <dbReference type="Rhea" id="RHEA:22508"/>
        <dbReference type="Rhea" id="RHEA-COMP:17339"/>
        <dbReference type="Rhea" id="RHEA-COMP:17340"/>
        <dbReference type="ChEBI" id="CHEBI:33019"/>
        <dbReference type="ChEBI" id="CHEBI:61560"/>
        <dbReference type="ChEBI" id="CHEBI:173112"/>
        <dbReference type="EC" id="2.7.7.49"/>
    </reaction>
</comment>
<dbReference type="GO" id="GO:0003723">
    <property type="term" value="F:RNA binding"/>
    <property type="evidence" value="ECO:0007669"/>
    <property type="project" value="UniProtKB-KW"/>
</dbReference>
<dbReference type="AlphaFoldDB" id="A0A9Q3K6K3"/>
<dbReference type="Pfam" id="PF00665">
    <property type="entry name" value="rve"/>
    <property type="match status" value="1"/>
</dbReference>
<dbReference type="PANTHER" id="PTHR42648">
    <property type="entry name" value="TRANSPOSASE, PUTATIVE-RELATED"/>
    <property type="match status" value="1"/>
</dbReference>
<gene>
    <name evidence="16" type="ORF">O181_113520</name>
</gene>
<evidence type="ECO:0000256" key="1">
    <source>
        <dbReference type="ARBA" id="ARBA00022578"/>
    </source>
</evidence>
<keyword evidence="17" id="KW-1185">Reference proteome</keyword>
<dbReference type="GO" id="GO:0005634">
    <property type="term" value="C:nucleus"/>
    <property type="evidence" value="ECO:0007669"/>
    <property type="project" value="UniProtKB-ARBA"/>
</dbReference>
<evidence type="ECO:0000256" key="14">
    <source>
        <dbReference type="ARBA" id="ARBA00049244"/>
    </source>
</evidence>
<evidence type="ECO:0000256" key="9">
    <source>
        <dbReference type="ARBA" id="ARBA00022908"/>
    </source>
</evidence>
<evidence type="ECO:0000256" key="6">
    <source>
        <dbReference type="ARBA" id="ARBA00022801"/>
    </source>
</evidence>
<dbReference type="GO" id="GO:0004519">
    <property type="term" value="F:endonuclease activity"/>
    <property type="evidence" value="ECO:0007669"/>
    <property type="project" value="UniProtKB-KW"/>
</dbReference>
<dbReference type="GO" id="GO:0016787">
    <property type="term" value="F:hydrolase activity"/>
    <property type="evidence" value="ECO:0007669"/>
    <property type="project" value="UniProtKB-KW"/>
</dbReference>
<organism evidence="16 17">
    <name type="scientific">Austropuccinia psidii MF-1</name>
    <dbReference type="NCBI Taxonomy" id="1389203"/>
    <lineage>
        <taxon>Eukaryota</taxon>
        <taxon>Fungi</taxon>
        <taxon>Dikarya</taxon>
        <taxon>Basidiomycota</taxon>
        <taxon>Pucciniomycotina</taxon>
        <taxon>Pucciniomycetes</taxon>
        <taxon>Pucciniales</taxon>
        <taxon>Sphaerophragmiaceae</taxon>
        <taxon>Austropuccinia</taxon>
    </lineage>
</organism>
<evidence type="ECO:0000256" key="13">
    <source>
        <dbReference type="ARBA" id="ARBA00048173"/>
    </source>
</evidence>
<keyword evidence="12" id="KW-0233">DNA recombination</keyword>
<keyword evidence="11" id="KW-0808">Transferase</keyword>
<evidence type="ECO:0000256" key="10">
    <source>
        <dbReference type="ARBA" id="ARBA00022918"/>
    </source>
</evidence>
<evidence type="ECO:0000256" key="5">
    <source>
        <dbReference type="ARBA" id="ARBA00022759"/>
    </source>
</evidence>
<keyword evidence="4" id="KW-0479">Metal-binding</keyword>
<feature type="domain" description="Integrase catalytic" evidence="15">
    <location>
        <begin position="1"/>
        <end position="137"/>
    </location>
</feature>
<dbReference type="OrthoDB" id="7691805at2759"/>
<dbReference type="GO" id="GO:0003964">
    <property type="term" value="F:RNA-directed DNA polymerase activity"/>
    <property type="evidence" value="ECO:0007669"/>
    <property type="project" value="UniProtKB-KW"/>
</dbReference>
<evidence type="ECO:0000256" key="7">
    <source>
        <dbReference type="ARBA" id="ARBA00022842"/>
    </source>
</evidence>
<keyword evidence="5" id="KW-0255">Endonuclease</keyword>
<keyword evidence="7" id="KW-0460">Magnesium</keyword>
<evidence type="ECO:0000313" key="16">
    <source>
        <dbReference type="EMBL" id="MBW0573805.1"/>
    </source>
</evidence>
<evidence type="ECO:0000256" key="3">
    <source>
        <dbReference type="ARBA" id="ARBA00022722"/>
    </source>
</evidence>
<evidence type="ECO:0000259" key="15">
    <source>
        <dbReference type="PROSITE" id="PS50994"/>
    </source>
</evidence>
<dbReference type="InterPro" id="IPR039537">
    <property type="entry name" value="Retrotran_Ty1/copia-like"/>
</dbReference>
<dbReference type="GO" id="GO:0032196">
    <property type="term" value="P:transposition"/>
    <property type="evidence" value="ECO:0007669"/>
    <property type="project" value="UniProtKB-KW"/>
</dbReference>